<dbReference type="Pfam" id="PF00106">
    <property type="entry name" value="adh_short"/>
    <property type="match status" value="2"/>
</dbReference>
<dbReference type="EMBL" id="JANVFU010000003">
    <property type="protein sequence ID" value="KAJ3747572.1"/>
    <property type="molecule type" value="Genomic_DNA"/>
</dbReference>
<accession>A0A9W8P622</accession>
<dbReference type="SUPFAM" id="SSF51735">
    <property type="entry name" value="NAD(P)-binding Rossmann-fold domains"/>
    <property type="match status" value="2"/>
</dbReference>
<dbReference type="PANTHER" id="PTHR44169:SF6">
    <property type="entry name" value="NADPH-DEPENDENT 1-ACYLDIHYDROXYACETONE PHOSPHATE REDUCTASE"/>
    <property type="match status" value="1"/>
</dbReference>
<dbReference type="GO" id="GO:0006654">
    <property type="term" value="P:phosphatidic acid biosynthetic process"/>
    <property type="evidence" value="ECO:0007669"/>
    <property type="project" value="TreeGrafter"/>
</dbReference>
<keyword evidence="3" id="KW-0560">Oxidoreductase</keyword>
<dbReference type="GO" id="GO:0005811">
    <property type="term" value="C:lipid droplet"/>
    <property type="evidence" value="ECO:0007669"/>
    <property type="project" value="TreeGrafter"/>
</dbReference>
<protein>
    <recommendedName>
        <fullName evidence="6">NAD(P)-binding protein</fullName>
    </recommendedName>
</protein>
<keyword evidence="2" id="KW-0521">NADP</keyword>
<evidence type="ECO:0000313" key="4">
    <source>
        <dbReference type="EMBL" id="KAJ3747572.1"/>
    </source>
</evidence>
<evidence type="ECO:0000256" key="3">
    <source>
        <dbReference type="ARBA" id="ARBA00023002"/>
    </source>
</evidence>
<dbReference type="AlphaFoldDB" id="A0A9W8P622"/>
<dbReference type="Gene3D" id="3.40.50.720">
    <property type="entry name" value="NAD(P)-binding Rossmann-like Domain"/>
    <property type="match status" value="2"/>
</dbReference>
<dbReference type="CDD" id="cd05374">
    <property type="entry name" value="17beta-HSD-like_SDR_c"/>
    <property type="match status" value="2"/>
</dbReference>
<dbReference type="GO" id="GO:0019433">
    <property type="term" value="P:triglyceride catabolic process"/>
    <property type="evidence" value="ECO:0007669"/>
    <property type="project" value="TreeGrafter"/>
</dbReference>
<dbReference type="PRINTS" id="PR00081">
    <property type="entry name" value="GDHRDH"/>
</dbReference>
<dbReference type="PRINTS" id="PR00080">
    <property type="entry name" value="SDRFAMILY"/>
</dbReference>
<dbReference type="InterPro" id="IPR002347">
    <property type="entry name" value="SDR_fam"/>
</dbReference>
<dbReference type="GO" id="GO:0000140">
    <property type="term" value="F:acylglycerone-phosphate reductase (NADP+) activity"/>
    <property type="evidence" value="ECO:0007669"/>
    <property type="project" value="TreeGrafter"/>
</dbReference>
<keyword evidence="5" id="KW-1185">Reference proteome</keyword>
<proteinExistence type="inferred from homology"/>
<comment type="similarity">
    <text evidence="1">Belongs to the short-chain dehydrogenases/reductases (SDR) family.</text>
</comment>
<dbReference type="PANTHER" id="PTHR44169">
    <property type="entry name" value="NADPH-DEPENDENT 1-ACYLDIHYDROXYACETONE PHOSPHATE REDUCTASE"/>
    <property type="match status" value="1"/>
</dbReference>
<evidence type="ECO:0000256" key="2">
    <source>
        <dbReference type="ARBA" id="ARBA00022857"/>
    </source>
</evidence>
<reference evidence="4 5" key="1">
    <citation type="journal article" date="2023" name="Proc. Natl. Acad. Sci. U.S.A.">
        <title>A global phylogenomic analysis of the shiitake genus Lentinula.</title>
        <authorList>
            <person name="Sierra-Patev S."/>
            <person name="Min B."/>
            <person name="Naranjo-Ortiz M."/>
            <person name="Looney B."/>
            <person name="Konkel Z."/>
            <person name="Slot J.C."/>
            <person name="Sakamoto Y."/>
            <person name="Steenwyk J.L."/>
            <person name="Rokas A."/>
            <person name="Carro J."/>
            <person name="Camarero S."/>
            <person name="Ferreira P."/>
            <person name="Molpeceres G."/>
            <person name="Ruiz-Duenas F.J."/>
            <person name="Serrano A."/>
            <person name="Henrissat B."/>
            <person name="Drula E."/>
            <person name="Hughes K.W."/>
            <person name="Mata J.L."/>
            <person name="Ishikawa N.K."/>
            <person name="Vargas-Isla R."/>
            <person name="Ushijima S."/>
            <person name="Smith C.A."/>
            <person name="Donoghue J."/>
            <person name="Ahrendt S."/>
            <person name="Andreopoulos W."/>
            <person name="He G."/>
            <person name="LaButti K."/>
            <person name="Lipzen A."/>
            <person name="Ng V."/>
            <person name="Riley R."/>
            <person name="Sandor L."/>
            <person name="Barry K."/>
            <person name="Martinez A.T."/>
            <person name="Xiao Y."/>
            <person name="Gibbons J.G."/>
            <person name="Terashima K."/>
            <person name="Grigoriev I.V."/>
            <person name="Hibbett D."/>
        </authorList>
    </citation>
    <scope>NUCLEOTIDE SEQUENCE [LARGE SCALE GENOMIC DNA]</scope>
    <source>
        <strain evidence="4 5">TFB7810</strain>
    </source>
</reference>
<name>A0A9W8P622_9AGAR</name>
<dbReference type="FunFam" id="3.40.50.720:FF:000261">
    <property type="entry name" value="NADPH-dependent 1-acyldihydroxyacetone phosphate reductase"/>
    <property type="match status" value="1"/>
</dbReference>
<evidence type="ECO:0008006" key="6">
    <source>
        <dbReference type="Google" id="ProtNLM"/>
    </source>
</evidence>
<comment type="caution">
    <text evidence="4">The sequence shown here is derived from an EMBL/GenBank/DDBJ whole genome shotgun (WGS) entry which is preliminary data.</text>
</comment>
<dbReference type="InterPro" id="IPR036291">
    <property type="entry name" value="NAD(P)-bd_dom_sf"/>
</dbReference>
<sequence>MSQRSILITGCSVGGIGHAFVKEFQSRGFQVFATARRLESMSELEGVKGVTLIRLDVTDIDSIRTARNKVSSLSGGKLDILINNAGQVLPGSITDLDLTEFKALLEVNYFAPMSMVKEFLPLLLASDDARIVQTSSISGVVHFPFNGAYNMSKAALNAFADALRVELAPFYNIKVINLITGAVTSNIHRPRSLPENSLYKPMELLYLEKREQMSKVKATPTSQYAQQVASEVMKPKPRAWFWLANMSSVSWFLNSFFPRTLLDRIMAKQFGLNEFASRITQKNTHPSPSGKRTVLITGCSADGIGHALAKEFHSRGGRVFATARRLESMSELQKLGITTLKLDVTRIESICEVRDQVKLMTGGALDILVNNAGQENLMAVSDMDMDAARSIFEVNLYGALSMIQEFVQLLIASGEGRIAHIGSIAGIFPLPFSAPYNSSKAAIHALSNTLRVELAPFNIKVINLLTGGVKSNISRPLSLPEDSIYKSIEQSLLQKRVGISQVTALPTAQYAIRVVTELSKPNPRAWFWLGDKSFLCWIFDTFLWKTSLDGIFIKLTGISELIDQVGDRKVKTA</sequence>
<dbReference type="Proteomes" id="UP001142393">
    <property type="component" value="Unassembled WGS sequence"/>
</dbReference>
<dbReference type="GO" id="GO:0005783">
    <property type="term" value="C:endoplasmic reticulum"/>
    <property type="evidence" value="ECO:0007669"/>
    <property type="project" value="TreeGrafter"/>
</dbReference>
<evidence type="ECO:0000313" key="5">
    <source>
        <dbReference type="Proteomes" id="UP001142393"/>
    </source>
</evidence>
<dbReference type="PROSITE" id="PS00061">
    <property type="entry name" value="ADH_SHORT"/>
    <property type="match status" value="2"/>
</dbReference>
<dbReference type="GO" id="GO:0004806">
    <property type="term" value="F:triacylglycerol lipase activity"/>
    <property type="evidence" value="ECO:0007669"/>
    <property type="project" value="TreeGrafter"/>
</dbReference>
<organism evidence="4 5">
    <name type="scientific">Lentinula detonsa</name>
    <dbReference type="NCBI Taxonomy" id="2804962"/>
    <lineage>
        <taxon>Eukaryota</taxon>
        <taxon>Fungi</taxon>
        <taxon>Dikarya</taxon>
        <taxon>Basidiomycota</taxon>
        <taxon>Agaricomycotina</taxon>
        <taxon>Agaricomycetes</taxon>
        <taxon>Agaricomycetidae</taxon>
        <taxon>Agaricales</taxon>
        <taxon>Marasmiineae</taxon>
        <taxon>Omphalotaceae</taxon>
        <taxon>Lentinula</taxon>
    </lineage>
</organism>
<dbReference type="InterPro" id="IPR020904">
    <property type="entry name" value="Sc_DH/Rdtase_CS"/>
</dbReference>
<evidence type="ECO:0000256" key="1">
    <source>
        <dbReference type="ARBA" id="ARBA00006484"/>
    </source>
</evidence>
<gene>
    <name evidence="4" type="ORF">DFH05DRAFT_1480443</name>
</gene>